<dbReference type="GO" id="GO:0016020">
    <property type="term" value="C:membrane"/>
    <property type="evidence" value="ECO:0007669"/>
    <property type="project" value="UniProtKB-SubCell"/>
</dbReference>
<dbReference type="EMBL" id="VSSQ01026777">
    <property type="protein sequence ID" value="MPM75669.1"/>
    <property type="molecule type" value="Genomic_DNA"/>
</dbReference>
<evidence type="ECO:0000256" key="5">
    <source>
        <dbReference type="ARBA" id="ARBA00023136"/>
    </source>
</evidence>
<organism evidence="6">
    <name type="scientific">bioreactor metagenome</name>
    <dbReference type="NCBI Taxonomy" id="1076179"/>
    <lineage>
        <taxon>unclassified sequences</taxon>
        <taxon>metagenomes</taxon>
        <taxon>ecological metagenomes</taxon>
    </lineage>
</organism>
<evidence type="ECO:0000256" key="1">
    <source>
        <dbReference type="ARBA" id="ARBA00004167"/>
    </source>
</evidence>
<evidence type="ECO:0000256" key="2">
    <source>
        <dbReference type="ARBA" id="ARBA00008854"/>
    </source>
</evidence>
<comment type="subcellular location">
    <subcellularLocation>
        <location evidence="1">Membrane</location>
        <topology evidence="1">Single-pass membrane protein</topology>
    </subcellularLocation>
</comment>
<comment type="similarity">
    <text evidence="2">Belongs to the LemA family.</text>
</comment>
<gene>
    <name evidence="6" type="primary">lemA_28</name>
    <name evidence="6" type="ORF">SDC9_122663</name>
</gene>
<keyword evidence="5" id="KW-0472">Membrane</keyword>
<evidence type="ECO:0000313" key="6">
    <source>
        <dbReference type="EMBL" id="MPM75669.1"/>
    </source>
</evidence>
<protein>
    <submittedName>
        <fullName evidence="6">Protein LemA</fullName>
    </submittedName>
</protein>
<comment type="caution">
    <text evidence="6">The sequence shown here is derived from an EMBL/GenBank/DDBJ whole genome shotgun (WGS) entry which is preliminary data.</text>
</comment>
<accession>A0A645CFB3</accession>
<keyword evidence="4" id="KW-1133">Transmembrane helix</keyword>
<dbReference type="PANTHER" id="PTHR34478">
    <property type="entry name" value="PROTEIN LEMA"/>
    <property type="match status" value="1"/>
</dbReference>
<dbReference type="Pfam" id="PF04011">
    <property type="entry name" value="LemA"/>
    <property type="match status" value="1"/>
</dbReference>
<dbReference type="Gene3D" id="1.20.1440.20">
    <property type="entry name" value="LemA-like domain"/>
    <property type="match status" value="1"/>
</dbReference>
<reference evidence="6" key="1">
    <citation type="submission" date="2019-08" db="EMBL/GenBank/DDBJ databases">
        <authorList>
            <person name="Kucharzyk K."/>
            <person name="Murdoch R.W."/>
            <person name="Higgins S."/>
            <person name="Loffler F."/>
        </authorList>
    </citation>
    <scope>NUCLEOTIDE SEQUENCE</scope>
</reference>
<evidence type="ECO:0000256" key="4">
    <source>
        <dbReference type="ARBA" id="ARBA00022989"/>
    </source>
</evidence>
<proteinExistence type="inferred from homology"/>
<name>A0A645CFB3_9ZZZZ</name>
<dbReference type="AlphaFoldDB" id="A0A645CFB3"/>
<dbReference type="PANTHER" id="PTHR34478:SF1">
    <property type="entry name" value="PROTEIN LEMA"/>
    <property type="match status" value="1"/>
</dbReference>
<keyword evidence="3" id="KW-0812">Transmembrane</keyword>
<dbReference type="SUPFAM" id="SSF140478">
    <property type="entry name" value="LemA-like"/>
    <property type="match status" value="1"/>
</dbReference>
<dbReference type="InterPro" id="IPR023353">
    <property type="entry name" value="LemA-like_dom_sf"/>
</dbReference>
<dbReference type="InterPro" id="IPR007156">
    <property type="entry name" value="MamQ_LemA"/>
</dbReference>
<evidence type="ECO:0000256" key="3">
    <source>
        <dbReference type="ARBA" id="ARBA00022692"/>
    </source>
</evidence>
<sequence>MVEVVKGYAKHEQAVFAEIAALRSHSITDLSLADDQQSAALTKLIGLAEAYPELKADVNFLHLQKVVADVEEHLQAARRLYNQAVKEYDIKLETFPSNLIGKLMNLEAKPFYAAKSEQRSNLDIRF</sequence>